<keyword evidence="3" id="KW-1185">Reference proteome</keyword>
<feature type="region of interest" description="Disordered" evidence="1">
    <location>
        <begin position="21"/>
        <end position="78"/>
    </location>
</feature>
<gene>
    <name evidence="2" type="ORF">AV530_004599</name>
</gene>
<organism evidence="2 3">
    <name type="scientific">Patagioenas fasciata monilis</name>
    <dbReference type="NCBI Taxonomy" id="372326"/>
    <lineage>
        <taxon>Eukaryota</taxon>
        <taxon>Metazoa</taxon>
        <taxon>Chordata</taxon>
        <taxon>Craniata</taxon>
        <taxon>Vertebrata</taxon>
        <taxon>Euteleostomi</taxon>
        <taxon>Archelosauria</taxon>
        <taxon>Archosauria</taxon>
        <taxon>Dinosauria</taxon>
        <taxon>Saurischia</taxon>
        <taxon>Theropoda</taxon>
        <taxon>Coelurosauria</taxon>
        <taxon>Aves</taxon>
        <taxon>Neognathae</taxon>
        <taxon>Neoaves</taxon>
        <taxon>Columbimorphae</taxon>
        <taxon>Columbiformes</taxon>
        <taxon>Columbidae</taxon>
        <taxon>Patagioenas</taxon>
    </lineage>
</organism>
<name>A0A1V4KHK5_PATFA</name>
<dbReference type="AlphaFoldDB" id="A0A1V4KHK5"/>
<accession>A0A1V4KHK5</accession>
<evidence type="ECO:0000313" key="3">
    <source>
        <dbReference type="Proteomes" id="UP000190648"/>
    </source>
</evidence>
<comment type="caution">
    <text evidence="2">The sequence shown here is derived from an EMBL/GenBank/DDBJ whole genome shotgun (WGS) entry which is preliminary data.</text>
</comment>
<dbReference type="Proteomes" id="UP000190648">
    <property type="component" value="Unassembled WGS sequence"/>
</dbReference>
<proteinExistence type="predicted"/>
<reference evidence="2 3" key="1">
    <citation type="submission" date="2016-02" db="EMBL/GenBank/DDBJ databases">
        <title>Band-tailed pigeon sequencing and assembly.</title>
        <authorList>
            <person name="Soares A.E."/>
            <person name="Novak B.J."/>
            <person name="Rice E.S."/>
            <person name="O'Connell B."/>
            <person name="Chang D."/>
            <person name="Weber S."/>
            <person name="Shapiro B."/>
        </authorList>
    </citation>
    <scope>NUCLEOTIDE SEQUENCE [LARGE SCALE GENOMIC DNA]</scope>
    <source>
        <strain evidence="2">BTP2013</strain>
        <tissue evidence="2">Blood</tissue>
    </source>
</reference>
<evidence type="ECO:0000313" key="2">
    <source>
        <dbReference type="EMBL" id="OPJ83914.1"/>
    </source>
</evidence>
<sequence>MAAAGGGPAWRERGSHISAFSLTLKAEEGDGLTPTSSEDPDFGERKSPMKAETSMGKPFPVPHEYHRNKSPKGPGQAQ</sequence>
<evidence type="ECO:0000256" key="1">
    <source>
        <dbReference type="SAM" id="MobiDB-lite"/>
    </source>
</evidence>
<protein>
    <submittedName>
        <fullName evidence="2">Uncharacterized protein</fullName>
    </submittedName>
</protein>
<dbReference type="EMBL" id="LSYS01003090">
    <property type="protein sequence ID" value="OPJ83914.1"/>
    <property type="molecule type" value="Genomic_DNA"/>
</dbReference>